<keyword evidence="4 6" id="KW-1133">Transmembrane helix</keyword>
<evidence type="ECO:0000313" key="7">
    <source>
        <dbReference type="EMBL" id="GFH15141.1"/>
    </source>
</evidence>
<feature type="transmembrane region" description="Helical" evidence="6">
    <location>
        <begin position="54"/>
        <end position="78"/>
    </location>
</feature>
<organism evidence="7 8">
    <name type="scientific">Haematococcus lacustris</name>
    <name type="common">Green alga</name>
    <name type="synonym">Haematococcus pluvialis</name>
    <dbReference type="NCBI Taxonomy" id="44745"/>
    <lineage>
        <taxon>Eukaryota</taxon>
        <taxon>Viridiplantae</taxon>
        <taxon>Chlorophyta</taxon>
        <taxon>core chlorophytes</taxon>
        <taxon>Chlorophyceae</taxon>
        <taxon>CS clade</taxon>
        <taxon>Chlamydomonadales</taxon>
        <taxon>Haematococcaceae</taxon>
        <taxon>Haematococcus</taxon>
    </lineage>
</organism>
<name>A0A699YZK4_HAELA</name>
<dbReference type="InterPro" id="IPR015414">
    <property type="entry name" value="TMEM64"/>
</dbReference>
<dbReference type="PANTHER" id="PTHR12677">
    <property type="entry name" value="GOLGI APPARATUS MEMBRANE PROTEIN TVP38-RELATED"/>
    <property type="match status" value="1"/>
</dbReference>
<evidence type="ECO:0000256" key="4">
    <source>
        <dbReference type="ARBA" id="ARBA00022989"/>
    </source>
</evidence>
<dbReference type="EMBL" id="BLLF01000811">
    <property type="protein sequence ID" value="GFH15141.1"/>
    <property type="molecule type" value="Genomic_DNA"/>
</dbReference>
<reference evidence="7 8" key="1">
    <citation type="submission" date="2020-02" db="EMBL/GenBank/DDBJ databases">
        <title>Draft genome sequence of Haematococcus lacustris strain NIES-144.</title>
        <authorList>
            <person name="Morimoto D."/>
            <person name="Nakagawa S."/>
            <person name="Yoshida T."/>
            <person name="Sawayama S."/>
        </authorList>
    </citation>
    <scope>NUCLEOTIDE SEQUENCE [LARGE SCALE GENOMIC DNA]</scope>
    <source>
        <strain evidence="7 8">NIES-144</strain>
    </source>
</reference>
<gene>
    <name evidence="7" type="ORF">HaLaN_11312</name>
</gene>
<sequence length="126" mass="13902">MAMAFLLARAFLKPYILRFMNRYRYTQAVLLSIRKAGAFKTVLVLRLSPVPYTIINVVMAVPENVGFVTFMVASGVIFGRNLQGIADMLRGESLPASQLAVNLVSLFAALLFLGAGFCSSSHHRQF</sequence>
<dbReference type="GO" id="GO:0005886">
    <property type="term" value="C:plasma membrane"/>
    <property type="evidence" value="ECO:0007669"/>
    <property type="project" value="UniProtKB-SubCell"/>
</dbReference>
<keyword evidence="3 6" id="KW-0812">Transmembrane</keyword>
<keyword evidence="2" id="KW-1003">Cell membrane</keyword>
<evidence type="ECO:0000256" key="2">
    <source>
        <dbReference type="ARBA" id="ARBA00022475"/>
    </source>
</evidence>
<protein>
    <submittedName>
        <fullName evidence="7">Uncharacterized protein</fullName>
    </submittedName>
</protein>
<evidence type="ECO:0000256" key="5">
    <source>
        <dbReference type="ARBA" id="ARBA00023136"/>
    </source>
</evidence>
<evidence type="ECO:0000313" key="8">
    <source>
        <dbReference type="Proteomes" id="UP000485058"/>
    </source>
</evidence>
<comment type="caution">
    <text evidence="7">The sequence shown here is derived from an EMBL/GenBank/DDBJ whole genome shotgun (WGS) entry which is preliminary data.</text>
</comment>
<dbReference type="AlphaFoldDB" id="A0A699YZK4"/>
<evidence type="ECO:0000256" key="6">
    <source>
        <dbReference type="SAM" id="Phobius"/>
    </source>
</evidence>
<feature type="transmembrane region" description="Helical" evidence="6">
    <location>
        <begin position="99"/>
        <end position="117"/>
    </location>
</feature>
<dbReference type="Proteomes" id="UP000485058">
    <property type="component" value="Unassembled WGS sequence"/>
</dbReference>
<keyword evidence="5 6" id="KW-0472">Membrane</keyword>
<accession>A0A699YZK4</accession>
<evidence type="ECO:0000256" key="3">
    <source>
        <dbReference type="ARBA" id="ARBA00022692"/>
    </source>
</evidence>
<comment type="subcellular location">
    <subcellularLocation>
        <location evidence="1">Cell membrane</location>
        <topology evidence="1">Multi-pass membrane protein</topology>
    </subcellularLocation>
</comment>
<proteinExistence type="predicted"/>
<dbReference type="PANTHER" id="PTHR12677:SF59">
    <property type="entry name" value="GOLGI APPARATUS MEMBRANE PROTEIN TVP38-RELATED"/>
    <property type="match status" value="1"/>
</dbReference>
<keyword evidence="8" id="KW-1185">Reference proteome</keyword>
<evidence type="ECO:0000256" key="1">
    <source>
        <dbReference type="ARBA" id="ARBA00004651"/>
    </source>
</evidence>